<dbReference type="OrthoDB" id="2444992at2759"/>
<proteinExistence type="predicted"/>
<organism evidence="1 2">
    <name type="scientific">Glomus cerebriforme</name>
    <dbReference type="NCBI Taxonomy" id="658196"/>
    <lineage>
        <taxon>Eukaryota</taxon>
        <taxon>Fungi</taxon>
        <taxon>Fungi incertae sedis</taxon>
        <taxon>Mucoromycota</taxon>
        <taxon>Glomeromycotina</taxon>
        <taxon>Glomeromycetes</taxon>
        <taxon>Glomerales</taxon>
        <taxon>Glomeraceae</taxon>
        <taxon>Glomus</taxon>
    </lineage>
</organism>
<name>A0A397SRS2_9GLOM</name>
<accession>A0A397SRS2</accession>
<dbReference type="EMBL" id="QKYT01000245">
    <property type="protein sequence ID" value="RIA88823.1"/>
    <property type="molecule type" value="Genomic_DNA"/>
</dbReference>
<dbReference type="Proteomes" id="UP000265703">
    <property type="component" value="Unassembled WGS sequence"/>
</dbReference>
<reference evidence="1 2" key="1">
    <citation type="submission" date="2018-06" db="EMBL/GenBank/DDBJ databases">
        <title>Comparative genomics reveals the genomic features of Rhizophagus irregularis, R. cerebriforme, R. diaphanum and Gigaspora rosea, and their symbiotic lifestyle signature.</title>
        <authorList>
            <person name="Morin E."/>
            <person name="San Clemente H."/>
            <person name="Chen E.C.H."/>
            <person name="De La Providencia I."/>
            <person name="Hainaut M."/>
            <person name="Kuo A."/>
            <person name="Kohler A."/>
            <person name="Murat C."/>
            <person name="Tang N."/>
            <person name="Roy S."/>
            <person name="Loubradou J."/>
            <person name="Henrissat B."/>
            <person name="Grigoriev I.V."/>
            <person name="Corradi N."/>
            <person name="Roux C."/>
            <person name="Martin F.M."/>
        </authorList>
    </citation>
    <scope>NUCLEOTIDE SEQUENCE [LARGE SCALE GENOMIC DNA]</scope>
    <source>
        <strain evidence="1 2">DAOM 227022</strain>
    </source>
</reference>
<gene>
    <name evidence="1" type="ORF">C1645_825758</name>
</gene>
<protein>
    <submittedName>
        <fullName evidence="1">Uncharacterized protein</fullName>
    </submittedName>
</protein>
<evidence type="ECO:0000313" key="1">
    <source>
        <dbReference type="EMBL" id="RIA88823.1"/>
    </source>
</evidence>
<keyword evidence="2" id="KW-1185">Reference proteome</keyword>
<dbReference type="AlphaFoldDB" id="A0A397SRS2"/>
<evidence type="ECO:0000313" key="2">
    <source>
        <dbReference type="Proteomes" id="UP000265703"/>
    </source>
</evidence>
<sequence>MNKEIPFGLDQIEDNISDLKEKLRKDTSPLYQQLYSKAFKVEPAWQMAPASMMIVKEMCENFITSFVNHNIQNTIPDKLIHDGSWKESEEKITDVIKEVLILLKDIWINLVFNSELVKSLNEGTYQSTVILLSIRAILKTLPFRLFSFISTSE</sequence>
<comment type="caution">
    <text evidence="1">The sequence shown here is derived from an EMBL/GenBank/DDBJ whole genome shotgun (WGS) entry which is preliminary data.</text>
</comment>